<comment type="similarity">
    <text evidence="2">Belongs to the G-protein coupled receptor 1 family.</text>
</comment>
<evidence type="ECO:0000256" key="3">
    <source>
        <dbReference type="ARBA" id="ARBA00022475"/>
    </source>
</evidence>
<evidence type="ECO:0000259" key="12">
    <source>
        <dbReference type="PROSITE" id="PS50262"/>
    </source>
</evidence>
<evidence type="ECO:0000256" key="8">
    <source>
        <dbReference type="ARBA" id="ARBA00023170"/>
    </source>
</evidence>
<dbReference type="PRINTS" id="PR00237">
    <property type="entry name" value="GPCRRHODOPSN"/>
</dbReference>
<dbReference type="PANTHER" id="PTHR22752:SF1">
    <property type="entry name" value="G-PROTEIN COUPLED RECEPTOR 176"/>
    <property type="match status" value="1"/>
</dbReference>
<feature type="region of interest" description="Disordered" evidence="10">
    <location>
        <begin position="232"/>
        <end position="257"/>
    </location>
</feature>
<dbReference type="Pfam" id="PF00001">
    <property type="entry name" value="7tm_1"/>
    <property type="match status" value="1"/>
</dbReference>
<feature type="transmembrane region" description="Helical" evidence="11">
    <location>
        <begin position="85"/>
        <end position="111"/>
    </location>
</feature>
<dbReference type="PROSITE" id="PS50262">
    <property type="entry name" value="G_PROTEIN_RECEP_F1_2"/>
    <property type="match status" value="1"/>
</dbReference>
<feature type="transmembrane region" description="Helical" evidence="11">
    <location>
        <begin position="429"/>
        <end position="449"/>
    </location>
</feature>
<evidence type="ECO:0000256" key="2">
    <source>
        <dbReference type="ARBA" id="ARBA00010663"/>
    </source>
</evidence>
<evidence type="ECO:0000256" key="9">
    <source>
        <dbReference type="ARBA" id="ARBA00023224"/>
    </source>
</evidence>
<keyword evidence="5 11" id="KW-1133">Transmembrane helix</keyword>
<dbReference type="InterPro" id="IPR017452">
    <property type="entry name" value="GPCR_Rhodpsn_7TM"/>
</dbReference>
<feature type="compositionally biased region" description="Low complexity" evidence="10">
    <location>
        <begin position="232"/>
        <end position="249"/>
    </location>
</feature>
<keyword evidence="8" id="KW-0675">Receptor</keyword>
<evidence type="ECO:0000256" key="4">
    <source>
        <dbReference type="ARBA" id="ARBA00022692"/>
    </source>
</evidence>
<reference evidence="13" key="1">
    <citation type="submission" date="2014-05" db="EMBL/GenBank/DDBJ databases">
        <authorList>
            <person name="Chronopoulou M."/>
        </authorList>
    </citation>
    <scope>NUCLEOTIDE SEQUENCE</scope>
    <source>
        <tissue evidence="13">Whole organism</tissue>
    </source>
</reference>
<dbReference type="EMBL" id="HACA01027427">
    <property type="protein sequence ID" value="CDW44788.1"/>
    <property type="molecule type" value="Transcribed_RNA"/>
</dbReference>
<proteinExistence type="inferred from homology"/>
<evidence type="ECO:0000256" key="1">
    <source>
        <dbReference type="ARBA" id="ARBA00004651"/>
    </source>
</evidence>
<feature type="transmembrane region" description="Helical" evidence="11">
    <location>
        <begin position="37"/>
        <end position="65"/>
    </location>
</feature>
<keyword evidence="7 11" id="KW-0472">Membrane</keyword>
<keyword evidence="3" id="KW-1003">Cell membrane</keyword>
<feature type="domain" description="G-protein coupled receptors family 1 profile" evidence="12">
    <location>
        <begin position="1"/>
        <end position="449"/>
    </location>
</feature>
<dbReference type="GO" id="GO:0004930">
    <property type="term" value="F:G protein-coupled receptor activity"/>
    <property type="evidence" value="ECO:0007669"/>
    <property type="project" value="UniProtKB-KW"/>
</dbReference>
<feature type="transmembrane region" description="Helical" evidence="11">
    <location>
        <begin position="6"/>
        <end position="25"/>
    </location>
</feature>
<sequence length="450" mass="49967">IMNLMGINLISCLLLFPAILVDMYPSSLKLIQEHENFRIALCTWGSFLSSFIAHGSIFAMLTIGLDQYVAILDPLEYPNKFTSLISSQLIICVWCTSFIASLSSSFILVSSHNTWKACDTVLVGLISSNQRLGLTLASVTLYLVPISCLVYLYAKVFFEARNNSIRRRRRSSSVINVTENPMEVQDETDFQIKETMSNNLLSPASPESEYSLRVKCQHPKLVNLRKDDSFSSSITSSSPSTIPMSNSTPRRNGGIIKQHSAGSTSLARKCSFSSVNECHLVEGTKVRTIIFSLNNPIVSLDRLSNLSDENSVFLDEAVSEEPAQNTIQSSPPTCIKTSIYDNDGTENKADDEGSFKSNTSILSKTSQAARRLSCSFSRGANNVYHFLLHNEERRTAKISSFVVCLAIISWTPFFLVLILSNVNLTFLRYLHRGSFVSGLIFASLSPFLYV</sequence>
<evidence type="ECO:0000256" key="10">
    <source>
        <dbReference type="SAM" id="MobiDB-lite"/>
    </source>
</evidence>
<dbReference type="AlphaFoldDB" id="A0A0K2V2M5"/>
<dbReference type="InterPro" id="IPR000276">
    <property type="entry name" value="GPCR_Rhodpsn"/>
</dbReference>
<feature type="transmembrane region" description="Helical" evidence="11">
    <location>
        <begin position="398"/>
        <end position="422"/>
    </location>
</feature>
<keyword evidence="4 11" id="KW-0812">Transmembrane</keyword>
<dbReference type="GO" id="GO:0005886">
    <property type="term" value="C:plasma membrane"/>
    <property type="evidence" value="ECO:0007669"/>
    <property type="project" value="UniProtKB-SubCell"/>
</dbReference>
<feature type="non-terminal residue" evidence="13">
    <location>
        <position position="1"/>
    </location>
</feature>
<feature type="transmembrane region" description="Helical" evidence="11">
    <location>
        <begin position="132"/>
        <end position="154"/>
    </location>
</feature>
<accession>A0A0K2V2M5</accession>
<dbReference type="SUPFAM" id="SSF81321">
    <property type="entry name" value="Family A G protein-coupled receptor-like"/>
    <property type="match status" value="1"/>
</dbReference>
<evidence type="ECO:0000256" key="7">
    <source>
        <dbReference type="ARBA" id="ARBA00023136"/>
    </source>
</evidence>
<organism evidence="13">
    <name type="scientific">Lepeophtheirus salmonis</name>
    <name type="common">Salmon louse</name>
    <name type="synonym">Caligus salmonis</name>
    <dbReference type="NCBI Taxonomy" id="72036"/>
    <lineage>
        <taxon>Eukaryota</taxon>
        <taxon>Metazoa</taxon>
        <taxon>Ecdysozoa</taxon>
        <taxon>Arthropoda</taxon>
        <taxon>Crustacea</taxon>
        <taxon>Multicrustacea</taxon>
        <taxon>Hexanauplia</taxon>
        <taxon>Copepoda</taxon>
        <taxon>Siphonostomatoida</taxon>
        <taxon>Caligidae</taxon>
        <taxon>Lepeophtheirus</taxon>
    </lineage>
</organism>
<evidence type="ECO:0000313" key="13">
    <source>
        <dbReference type="EMBL" id="CDW44788.1"/>
    </source>
</evidence>
<dbReference type="CDD" id="cd00637">
    <property type="entry name" value="7tm_classA_rhodopsin-like"/>
    <property type="match status" value="1"/>
</dbReference>
<protein>
    <submittedName>
        <fullName evidence="13">Putative LOC100869495 [Apis florea]</fullName>
    </submittedName>
</protein>
<evidence type="ECO:0000256" key="11">
    <source>
        <dbReference type="SAM" id="Phobius"/>
    </source>
</evidence>
<dbReference type="Gene3D" id="1.20.1070.10">
    <property type="entry name" value="Rhodopsin 7-helix transmembrane proteins"/>
    <property type="match status" value="2"/>
</dbReference>
<evidence type="ECO:0000256" key="5">
    <source>
        <dbReference type="ARBA" id="ARBA00022989"/>
    </source>
</evidence>
<evidence type="ECO:0000256" key="6">
    <source>
        <dbReference type="ARBA" id="ARBA00023040"/>
    </source>
</evidence>
<feature type="non-terminal residue" evidence="13">
    <location>
        <position position="450"/>
    </location>
</feature>
<keyword evidence="9" id="KW-0807">Transducer</keyword>
<dbReference type="OrthoDB" id="5980076at2759"/>
<name>A0A0K2V2M5_LEPSM</name>
<comment type="subcellular location">
    <subcellularLocation>
        <location evidence="1">Cell membrane</location>
        <topology evidence="1">Multi-pass membrane protein</topology>
    </subcellularLocation>
</comment>
<dbReference type="PANTHER" id="PTHR22752">
    <property type="entry name" value="G PROTEIN-COUPLED RECEPTOR"/>
    <property type="match status" value="1"/>
</dbReference>
<keyword evidence="6" id="KW-0297">G-protein coupled receptor</keyword>